<protein>
    <recommendedName>
        <fullName evidence="3">DUF1232 domain-containing protein</fullName>
    </recommendedName>
</protein>
<evidence type="ECO:0000313" key="2">
    <source>
        <dbReference type="Proteomes" id="UP000788419"/>
    </source>
</evidence>
<dbReference type="EMBL" id="PDWN01000006">
    <property type="protein sequence ID" value="KAF1695018.1"/>
    <property type="molecule type" value="Genomic_DNA"/>
</dbReference>
<name>A0ABQ6Z7J2_9GAMM</name>
<dbReference type="Proteomes" id="UP000788419">
    <property type="component" value="Unassembled WGS sequence"/>
</dbReference>
<accession>A0ABQ6Z7J2</accession>
<organism evidence="1 2">
    <name type="scientific">Pseudoxanthomonas daejeonensis</name>
    <dbReference type="NCBI Taxonomy" id="266062"/>
    <lineage>
        <taxon>Bacteria</taxon>
        <taxon>Pseudomonadati</taxon>
        <taxon>Pseudomonadota</taxon>
        <taxon>Gammaproteobacteria</taxon>
        <taxon>Lysobacterales</taxon>
        <taxon>Lysobacteraceae</taxon>
        <taxon>Pseudoxanthomonas</taxon>
    </lineage>
</organism>
<sequence length="218" mass="24310">MNAVMTNRSLVQPLPAVLDTPLSFNLLRRRKNIGDYHLASVDLERFNHLLARLGRDKAPLGMDQLATAARQLSAATDEAAPECIAQRIAWIESVVAMAGDPAWEAANDVADCARLVVDYANDVHDLIPDWMPRIGRLDDAIVIDAAWPTLHHEAACYEDFRRLRALEASLRGCSPDALPFDRQAWQVARQAEAALIAHRRRVRESSYVPAPSAMFRVH</sequence>
<evidence type="ECO:0008006" key="3">
    <source>
        <dbReference type="Google" id="ProtNLM"/>
    </source>
</evidence>
<proteinExistence type="predicted"/>
<comment type="caution">
    <text evidence="1">The sequence shown here is derived from an EMBL/GenBank/DDBJ whole genome shotgun (WGS) entry which is preliminary data.</text>
</comment>
<gene>
    <name evidence="1" type="ORF">CSC65_07310</name>
</gene>
<reference evidence="1 2" key="1">
    <citation type="submission" date="2017-10" db="EMBL/GenBank/DDBJ databases">
        <title>Whole genome sequencing of members of genus Pseudoxanthomonas.</title>
        <authorList>
            <person name="Kumar S."/>
            <person name="Bansal K."/>
            <person name="Kaur A."/>
            <person name="Patil P."/>
            <person name="Sharma S."/>
            <person name="Patil P.B."/>
        </authorList>
    </citation>
    <scope>NUCLEOTIDE SEQUENCE [LARGE SCALE GENOMIC DNA]</scope>
    <source>
        <strain evidence="1 2">DSM 17801</strain>
    </source>
</reference>
<keyword evidence="2" id="KW-1185">Reference proteome</keyword>
<evidence type="ECO:0000313" key="1">
    <source>
        <dbReference type="EMBL" id="KAF1695018.1"/>
    </source>
</evidence>